<reference evidence="2" key="1">
    <citation type="journal article" date="2023" name="Nat. Plants">
        <title>Single-cell RNA sequencing provides a high-resolution roadmap for understanding the multicellular compartmentation of specialized metabolism.</title>
        <authorList>
            <person name="Sun S."/>
            <person name="Shen X."/>
            <person name="Li Y."/>
            <person name="Li Y."/>
            <person name="Wang S."/>
            <person name="Li R."/>
            <person name="Zhang H."/>
            <person name="Shen G."/>
            <person name="Guo B."/>
            <person name="Wei J."/>
            <person name="Xu J."/>
            <person name="St-Pierre B."/>
            <person name="Chen S."/>
            <person name="Sun C."/>
        </authorList>
    </citation>
    <scope>NUCLEOTIDE SEQUENCE [LARGE SCALE GENOMIC DNA]</scope>
</reference>
<sequence>MGCNHLKTSFVFIFISLTLSAILVSGCLTFPPWIEKYHVHVANHLPNNSHPLTVRCQSKDDDIGTHTLYVNEEIQWHFCTVNFNTLFFCHFWWANKDASLDVFNGDLSDSCHNNFVNEGKYTCYWTVREHNICLVTDDDFGRCHDW</sequence>
<gene>
    <name evidence="1" type="ORF">M9H77_33771</name>
</gene>
<proteinExistence type="predicted"/>
<evidence type="ECO:0000313" key="2">
    <source>
        <dbReference type="Proteomes" id="UP001060085"/>
    </source>
</evidence>
<accession>A0ACB9ZJA9</accession>
<evidence type="ECO:0000313" key="1">
    <source>
        <dbReference type="EMBL" id="KAI5647766.1"/>
    </source>
</evidence>
<comment type="caution">
    <text evidence="1">The sequence shown here is derived from an EMBL/GenBank/DDBJ whole genome shotgun (WGS) entry which is preliminary data.</text>
</comment>
<dbReference type="Proteomes" id="UP001060085">
    <property type="component" value="Linkage Group LG08"/>
</dbReference>
<organism evidence="1 2">
    <name type="scientific">Catharanthus roseus</name>
    <name type="common">Madagascar periwinkle</name>
    <name type="synonym">Vinca rosea</name>
    <dbReference type="NCBI Taxonomy" id="4058"/>
    <lineage>
        <taxon>Eukaryota</taxon>
        <taxon>Viridiplantae</taxon>
        <taxon>Streptophyta</taxon>
        <taxon>Embryophyta</taxon>
        <taxon>Tracheophyta</taxon>
        <taxon>Spermatophyta</taxon>
        <taxon>Magnoliopsida</taxon>
        <taxon>eudicotyledons</taxon>
        <taxon>Gunneridae</taxon>
        <taxon>Pentapetalae</taxon>
        <taxon>asterids</taxon>
        <taxon>lamiids</taxon>
        <taxon>Gentianales</taxon>
        <taxon>Apocynaceae</taxon>
        <taxon>Rauvolfioideae</taxon>
        <taxon>Vinceae</taxon>
        <taxon>Catharanthinae</taxon>
        <taxon>Catharanthus</taxon>
    </lineage>
</organism>
<name>A0ACB9ZJA9_CATRO</name>
<protein>
    <submittedName>
        <fullName evidence="1">Uncharacterized protein</fullName>
    </submittedName>
</protein>
<dbReference type="EMBL" id="CM044708">
    <property type="protein sequence ID" value="KAI5647766.1"/>
    <property type="molecule type" value="Genomic_DNA"/>
</dbReference>
<keyword evidence="2" id="KW-1185">Reference proteome</keyword>